<feature type="compositionally biased region" description="Basic and acidic residues" evidence="1">
    <location>
        <begin position="10"/>
        <end position="23"/>
    </location>
</feature>
<organism evidence="4 5">
    <name type="scientific">Halogeometricum borinquense</name>
    <dbReference type="NCBI Taxonomy" id="60847"/>
    <lineage>
        <taxon>Archaea</taxon>
        <taxon>Methanobacteriati</taxon>
        <taxon>Methanobacteriota</taxon>
        <taxon>Stenosarchaea group</taxon>
        <taxon>Halobacteria</taxon>
        <taxon>Halobacteriales</taxon>
        <taxon>Haloferacaceae</taxon>
        <taxon>Halogeometricum</taxon>
    </lineage>
</organism>
<feature type="transmembrane region" description="Helical" evidence="2">
    <location>
        <begin position="88"/>
        <end position="108"/>
    </location>
</feature>
<feature type="region of interest" description="Disordered" evidence="1">
    <location>
        <begin position="123"/>
        <end position="147"/>
    </location>
</feature>
<dbReference type="AlphaFoldDB" id="A0A482TBF1"/>
<gene>
    <name evidence="4" type="ORF">ELS19_17585</name>
</gene>
<dbReference type="Pfam" id="PF13937">
    <property type="entry name" value="DUF4212"/>
    <property type="match status" value="1"/>
</dbReference>
<keyword evidence="2" id="KW-1133">Transmembrane helix</keyword>
<dbReference type="InterPro" id="IPR019886">
    <property type="entry name" value="Na_symporter_ssu"/>
</dbReference>
<feature type="region of interest" description="Disordered" evidence="1">
    <location>
        <begin position="1"/>
        <end position="23"/>
    </location>
</feature>
<evidence type="ECO:0000313" key="4">
    <source>
        <dbReference type="EMBL" id="RYJ08363.1"/>
    </source>
</evidence>
<keyword evidence="2" id="KW-0812">Transmembrane</keyword>
<keyword evidence="2" id="KW-0472">Membrane</keyword>
<feature type="transmembrane region" description="Helical" evidence="2">
    <location>
        <begin position="51"/>
        <end position="73"/>
    </location>
</feature>
<feature type="domain" description="Sodium symporter small subunit" evidence="3">
    <location>
        <begin position="42"/>
        <end position="122"/>
    </location>
</feature>
<name>A0A482TBF1_9EURY</name>
<evidence type="ECO:0000256" key="1">
    <source>
        <dbReference type="SAM" id="MobiDB-lite"/>
    </source>
</evidence>
<dbReference type="EMBL" id="RZHH01000003">
    <property type="protein sequence ID" value="RYJ08363.1"/>
    <property type="molecule type" value="Genomic_DNA"/>
</dbReference>
<evidence type="ECO:0000259" key="3">
    <source>
        <dbReference type="Pfam" id="PF13937"/>
    </source>
</evidence>
<evidence type="ECO:0000256" key="2">
    <source>
        <dbReference type="SAM" id="Phobius"/>
    </source>
</evidence>
<evidence type="ECO:0000313" key="5">
    <source>
        <dbReference type="Proteomes" id="UP000294028"/>
    </source>
</evidence>
<dbReference type="NCBIfam" id="TIGR03647">
    <property type="entry name" value="Na_symport_sm"/>
    <property type="match status" value="1"/>
</dbReference>
<comment type="caution">
    <text evidence="4">The sequence shown here is derived from an EMBL/GenBank/DDBJ whole genome shotgun (WGS) entry which is preliminary data.</text>
</comment>
<dbReference type="RefSeq" id="WP_129786255.1">
    <property type="nucleotide sequence ID" value="NZ_RZHH01000003.1"/>
</dbReference>
<reference evidence="4 5" key="1">
    <citation type="submission" date="2018-12" db="EMBL/GenBank/DDBJ databases">
        <title>Genome analysis provides insights into bioremediation potentialities of Halogeometricum borinquense strain N11.</title>
        <authorList>
            <person name="Najjari A."/>
            <person name="Youssef N."/>
            <person name="Fhoula I."/>
            <person name="Ben Dhia O."/>
            <person name="Mahjoubi M."/>
            <person name="Ouzari H.I."/>
            <person name="Cherif A."/>
        </authorList>
    </citation>
    <scope>NUCLEOTIDE SEQUENCE [LARGE SCALE GENOMIC DNA]</scope>
    <source>
        <strain evidence="4 5">N11</strain>
    </source>
</reference>
<sequence>MSNEATESEIDSHETQAGRDTAARHEQIDYLNREVNLLKPSTPFMRDHLKVVWVSFIAWALLTFGPPVLTYFAPELMTTQLPVIGFPAHYFLVAVLTPTSSLVLAFIYSRKRDQLDEKYGIDHTTTTEDTSSEKGGETAVTDGGSIE</sequence>
<protein>
    <submittedName>
        <fullName evidence="4">DUF4212 domain-containing protein</fullName>
    </submittedName>
</protein>
<accession>A0A482TBF1</accession>
<proteinExistence type="predicted"/>
<dbReference type="Proteomes" id="UP000294028">
    <property type="component" value="Unassembled WGS sequence"/>
</dbReference>